<reference evidence="7 8" key="1">
    <citation type="submission" date="2023-07" db="EMBL/GenBank/DDBJ databases">
        <title>Nocardioides sp. nov WY-20 isolated from soil.</title>
        <authorList>
            <person name="Liu B."/>
            <person name="Wan Y."/>
        </authorList>
    </citation>
    <scope>NUCLEOTIDE SEQUENCE [LARGE SCALE GENOMIC DNA]</scope>
    <source>
        <strain evidence="7 8">WY-20</strain>
    </source>
</reference>
<comment type="similarity">
    <text evidence="2">Belongs to the TMEM86 family.</text>
</comment>
<evidence type="ECO:0000256" key="4">
    <source>
        <dbReference type="ARBA" id="ARBA00022989"/>
    </source>
</evidence>
<evidence type="ECO:0000256" key="1">
    <source>
        <dbReference type="ARBA" id="ARBA00004141"/>
    </source>
</evidence>
<name>A0ABT9AWW9_9ACTN</name>
<dbReference type="PANTHER" id="PTHR31885:SF6">
    <property type="entry name" value="GH04784P"/>
    <property type="match status" value="1"/>
</dbReference>
<accession>A0ABT9AWW9</accession>
<keyword evidence="8" id="KW-1185">Reference proteome</keyword>
<dbReference type="Proteomes" id="UP001233314">
    <property type="component" value="Unassembled WGS sequence"/>
</dbReference>
<comment type="subcellular location">
    <subcellularLocation>
        <location evidence="1">Membrane</location>
        <topology evidence="1">Multi-pass membrane protein</topology>
    </subcellularLocation>
</comment>
<comment type="caution">
    <text evidence="7">The sequence shown here is derived from an EMBL/GenBank/DDBJ whole genome shotgun (WGS) entry which is preliminary data.</text>
</comment>
<feature type="transmembrane region" description="Helical" evidence="6">
    <location>
        <begin position="166"/>
        <end position="196"/>
    </location>
</feature>
<dbReference type="RefSeq" id="WP_305026403.1">
    <property type="nucleotide sequence ID" value="NZ_JAUQTA010000001.1"/>
</dbReference>
<evidence type="ECO:0000256" key="6">
    <source>
        <dbReference type="SAM" id="Phobius"/>
    </source>
</evidence>
<feature type="transmembrane region" description="Helical" evidence="6">
    <location>
        <begin position="122"/>
        <end position="146"/>
    </location>
</feature>
<organism evidence="7 8">
    <name type="scientific">Nocardioides jiangxiensis</name>
    <dbReference type="NCBI Taxonomy" id="3064524"/>
    <lineage>
        <taxon>Bacteria</taxon>
        <taxon>Bacillati</taxon>
        <taxon>Actinomycetota</taxon>
        <taxon>Actinomycetes</taxon>
        <taxon>Propionibacteriales</taxon>
        <taxon>Nocardioidaceae</taxon>
        <taxon>Nocardioides</taxon>
    </lineage>
</organism>
<evidence type="ECO:0000256" key="2">
    <source>
        <dbReference type="ARBA" id="ARBA00007375"/>
    </source>
</evidence>
<proteinExistence type="inferred from homology"/>
<evidence type="ECO:0000313" key="8">
    <source>
        <dbReference type="Proteomes" id="UP001233314"/>
    </source>
</evidence>
<keyword evidence="3 6" id="KW-0812">Transmembrane</keyword>
<feature type="transmembrane region" description="Helical" evidence="6">
    <location>
        <begin position="67"/>
        <end position="90"/>
    </location>
</feature>
<feature type="transmembrane region" description="Helical" evidence="6">
    <location>
        <begin position="37"/>
        <end position="55"/>
    </location>
</feature>
<dbReference type="PANTHER" id="PTHR31885">
    <property type="entry name" value="GH04784P"/>
    <property type="match status" value="1"/>
</dbReference>
<gene>
    <name evidence="7" type="ORF">Q5722_01315</name>
</gene>
<dbReference type="InterPro" id="IPR012506">
    <property type="entry name" value="TMEM86B-like"/>
</dbReference>
<feature type="transmembrane region" description="Helical" evidence="6">
    <location>
        <begin position="216"/>
        <end position="234"/>
    </location>
</feature>
<dbReference type="EMBL" id="JAUQTA010000001">
    <property type="protein sequence ID" value="MDO7866996.1"/>
    <property type="molecule type" value="Genomic_DNA"/>
</dbReference>
<keyword evidence="5 6" id="KW-0472">Membrane</keyword>
<protein>
    <submittedName>
        <fullName evidence="7">Lysoplasmalogenase</fullName>
    </submittedName>
</protein>
<dbReference type="Pfam" id="PF07947">
    <property type="entry name" value="YhhN"/>
    <property type="match status" value="1"/>
</dbReference>
<evidence type="ECO:0000313" key="7">
    <source>
        <dbReference type="EMBL" id="MDO7866996.1"/>
    </source>
</evidence>
<evidence type="ECO:0000256" key="3">
    <source>
        <dbReference type="ARBA" id="ARBA00022692"/>
    </source>
</evidence>
<sequence>MTVCAWVLFAVLAVSDWVAVAVGSKRAEAFLKPAATLALLAVPAVAIAAEPATFLGPGGIIGGEGHVVIVSPWLFVALGFGLLGDILLLSDSVPRFKAGLAAFLVGHLAYLLAFVDAGADWWTFHAAAGGFGAWLFAALMVAALGFTKDVLPNTWKSGGPGLAIPVALYTLVIATMLGFAFGTGQWLIVLGAVIFVASDSVLARDRFVAPLPRGHLLVMVTYLVGQALIVAGLLG</sequence>
<keyword evidence="4 6" id="KW-1133">Transmembrane helix</keyword>
<feature type="transmembrane region" description="Helical" evidence="6">
    <location>
        <begin position="96"/>
        <end position="115"/>
    </location>
</feature>
<evidence type="ECO:0000256" key="5">
    <source>
        <dbReference type="ARBA" id="ARBA00023136"/>
    </source>
</evidence>